<accession>A0AAW5KIV8</accession>
<dbReference type="InterPro" id="IPR002560">
    <property type="entry name" value="Transposase_DDE"/>
</dbReference>
<dbReference type="NCBIfam" id="NF033550">
    <property type="entry name" value="transpos_ISL3"/>
    <property type="match status" value="1"/>
</dbReference>
<dbReference type="InterPro" id="IPR047951">
    <property type="entry name" value="Transpos_ISL3"/>
</dbReference>
<evidence type="ECO:0000259" key="1">
    <source>
        <dbReference type="Pfam" id="PF01610"/>
    </source>
</evidence>
<dbReference type="PANTHER" id="PTHR33498">
    <property type="entry name" value="TRANSPOSASE FOR INSERTION SEQUENCE ELEMENT IS1557"/>
    <property type="match status" value="1"/>
</dbReference>
<dbReference type="Pfam" id="PF01610">
    <property type="entry name" value="DDE_Tnp_ISL3"/>
    <property type="match status" value="1"/>
</dbReference>
<organism evidence="2 3">
    <name type="scientific">Ruminococcus bicirculans</name>
    <name type="common">ex Wegman et al. 2014</name>
    <dbReference type="NCBI Taxonomy" id="1160721"/>
    <lineage>
        <taxon>Bacteria</taxon>
        <taxon>Bacillati</taxon>
        <taxon>Bacillota</taxon>
        <taxon>Clostridia</taxon>
        <taxon>Eubacteriales</taxon>
        <taxon>Oscillospiraceae</taxon>
        <taxon>Ruminococcus</taxon>
    </lineage>
</organism>
<comment type="caution">
    <text evidence="2">The sequence shown here is derived from an EMBL/GenBank/DDBJ whole genome shotgun (WGS) entry which is preliminary data.</text>
</comment>
<dbReference type="RefSeq" id="WP_256322205.1">
    <property type="nucleotide sequence ID" value="NZ_JANGCN010000020.1"/>
</dbReference>
<sequence>MLINHNQNMLCLDEFDILELRENADECDYLFVVSPKIETKICTKCGSCNVVNYGRYTKLVRDININEHYTALKIRGHKHLCKDCGSIFVDRFNTLDLCSKMTNRLRCKIHQLSLTKLFKHIAREYKLSVTTIEKIALAYIREKDSQHIMYSPEVLGIDEAHLNGSIRCVLTDINEHLLFEMLPKRDKQTLINYLDSLPDSNNIKVVTMDMYRPYREAVYECLPDAAIVIDRFHVVKLINDVLSDYRKTLCKQLSAAEKKEINSVQKVLNANRKDLTANQNKKLGYIYSKYPELKMAYNLKEEFREIYECTNRRAAVLKYTKWSRKVKQNFSPYISITETVNRWSLEIFNYFDHPYTNGVTEAINGCIKAIARDGKGYSFEILRGKVLYGQAYKTNAIFSYNKFSPTVHYATGPSNRSSLNMIQNLMDSYKQISGADIDRLKLGLF</sequence>
<name>A0AAW5KIV8_9FIRM</name>
<proteinExistence type="predicted"/>
<evidence type="ECO:0000313" key="3">
    <source>
        <dbReference type="Proteomes" id="UP001206236"/>
    </source>
</evidence>
<reference evidence="2" key="1">
    <citation type="submission" date="2022-06" db="EMBL/GenBank/DDBJ databases">
        <title>Isolation of gut microbiota from human fecal samples.</title>
        <authorList>
            <person name="Pamer E.G."/>
            <person name="Barat B."/>
            <person name="Waligurski E."/>
            <person name="Medina S."/>
            <person name="Paddock L."/>
            <person name="Mostad J."/>
        </authorList>
    </citation>
    <scope>NUCLEOTIDE SEQUENCE</scope>
    <source>
        <strain evidence="2">DFI.5.57</strain>
    </source>
</reference>
<dbReference type="Proteomes" id="UP001206236">
    <property type="component" value="Unassembled WGS sequence"/>
</dbReference>
<dbReference type="EMBL" id="JANGCN010000020">
    <property type="protein sequence ID" value="MCQ5153529.1"/>
    <property type="molecule type" value="Genomic_DNA"/>
</dbReference>
<evidence type="ECO:0000313" key="2">
    <source>
        <dbReference type="EMBL" id="MCQ5153529.1"/>
    </source>
</evidence>
<dbReference type="PANTHER" id="PTHR33498:SF1">
    <property type="entry name" value="TRANSPOSASE FOR INSERTION SEQUENCE ELEMENT IS1557"/>
    <property type="match status" value="1"/>
</dbReference>
<gene>
    <name evidence="2" type="ORF">NE632_09440</name>
</gene>
<protein>
    <submittedName>
        <fullName evidence="2">ISL3 family transposase</fullName>
    </submittedName>
</protein>
<dbReference type="AlphaFoldDB" id="A0AAW5KIV8"/>
<feature type="domain" description="Transposase IS204/IS1001/IS1096/IS1165 DDE" evidence="1">
    <location>
        <begin position="155"/>
        <end position="383"/>
    </location>
</feature>